<gene>
    <name evidence="1" type="ORF">HAP41_0000029820</name>
</gene>
<evidence type="ECO:0000313" key="2">
    <source>
        <dbReference type="Proteomes" id="UP000551709"/>
    </source>
</evidence>
<dbReference type="RefSeq" id="WP_224581070.1">
    <property type="nucleotide sequence ID" value="NZ_CP096255.1"/>
</dbReference>
<organism evidence="1 2">
    <name type="scientific">Bradyrhizobium barranii subsp. apii</name>
    <dbReference type="NCBI Taxonomy" id="2819348"/>
    <lineage>
        <taxon>Bacteria</taxon>
        <taxon>Pseudomonadati</taxon>
        <taxon>Pseudomonadota</taxon>
        <taxon>Alphaproteobacteria</taxon>
        <taxon>Hyphomicrobiales</taxon>
        <taxon>Nitrobacteraceae</taxon>
        <taxon>Bradyrhizobium</taxon>
        <taxon>Bradyrhizobium barranii</taxon>
    </lineage>
</organism>
<dbReference type="AlphaFoldDB" id="A0A8T5VAH5"/>
<proteinExistence type="predicted"/>
<dbReference type="EMBL" id="CP096255">
    <property type="protein sequence ID" value="UPT84550.1"/>
    <property type="molecule type" value="Genomic_DNA"/>
</dbReference>
<dbReference type="Proteomes" id="UP000551709">
    <property type="component" value="Chromosome"/>
</dbReference>
<evidence type="ECO:0000313" key="1">
    <source>
        <dbReference type="EMBL" id="UPT84550.1"/>
    </source>
</evidence>
<name>A0A8T5VAH5_9BRAD</name>
<reference evidence="1" key="1">
    <citation type="journal article" date="2017" name="Syst. Appl. Microbiol.">
        <title>Soybeans inoculated with root zone soils of Canadian native legumes harbour diverse and novel Bradyrhizobium spp. that possess agricultural potential.</title>
        <authorList>
            <person name="Bromfield E.S.P."/>
            <person name="Cloutier S."/>
            <person name="Tambong J.T."/>
            <person name="Tran Thi T.V."/>
        </authorList>
    </citation>
    <scope>NUCLEOTIDE SEQUENCE</scope>
    <source>
        <strain evidence="1">1S5</strain>
    </source>
</reference>
<protein>
    <submittedName>
        <fullName evidence="1">Uncharacterized protein</fullName>
    </submittedName>
</protein>
<sequence length="47" mass="5404">MHRVRRDLERAHGHAERGGEVVAVERLAAEQRNDVVEMRDQLAVLVE</sequence>
<accession>A0A8T5VAH5</accession>
<reference evidence="1" key="2">
    <citation type="submission" date="2022-04" db="EMBL/GenBank/DDBJ databases">
        <authorList>
            <person name="Bromfield E.S.P."/>
            <person name="Cloutier S."/>
        </authorList>
    </citation>
    <scope>NUCLEOTIDE SEQUENCE</scope>
    <source>
        <strain evidence="1">1S5</strain>
    </source>
</reference>